<dbReference type="Proteomes" id="UP001197093">
    <property type="component" value="Unassembled WGS sequence"/>
</dbReference>
<reference evidence="2" key="1">
    <citation type="submission" date="2023-02" db="EMBL/GenBank/DDBJ databases">
        <authorList>
            <person name="Palmer J.M."/>
        </authorList>
    </citation>
    <scope>NUCLEOTIDE SEQUENCE</scope>
    <source>
        <strain evidence="2">FW57</strain>
    </source>
</reference>
<dbReference type="EMBL" id="JAHCVI010000001">
    <property type="protein sequence ID" value="KAG7291110.1"/>
    <property type="molecule type" value="Genomic_DNA"/>
</dbReference>
<feature type="region of interest" description="Disordered" evidence="1">
    <location>
        <begin position="215"/>
        <end position="281"/>
    </location>
</feature>
<organism evidence="2 3">
    <name type="scientific">Staphylotrichum longicolle</name>
    <dbReference type="NCBI Taxonomy" id="669026"/>
    <lineage>
        <taxon>Eukaryota</taxon>
        <taxon>Fungi</taxon>
        <taxon>Dikarya</taxon>
        <taxon>Ascomycota</taxon>
        <taxon>Pezizomycotina</taxon>
        <taxon>Sordariomycetes</taxon>
        <taxon>Sordariomycetidae</taxon>
        <taxon>Sordariales</taxon>
        <taxon>Chaetomiaceae</taxon>
        <taxon>Staphylotrichum</taxon>
    </lineage>
</organism>
<sequence>MVKTYILAPNWTTAPPPDGPIKLGHLLDDLTEFVPINRDKVVEITPDQLNKQDIKKGFSTVRSSLIAGELGFFARVIGLVGVGVGADIYYKKAKDDIMSCEELVTATFDPTPEYIAATMDLPKVKQFMEGCGYKAPVYMITGFKIGKGASLVQASSKQKGVRMEGGLNPPGSPVQAGVKGGLTQAQAKGTSWQGSTDFIIAFRVKKIWYRHSGKVGTKSHNKDAVMQDAGSAEEGQGRVRSTDDDITPSEVSENLKLATGKDFEDEEEVNWIIPDVQPESS</sequence>
<proteinExistence type="predicted"/>
<evidence type="ECO:0000313" key="2">
    <source>
        <dbReference type="EMBL" id="KAG7291110.1"/>
    </source>
</evidence>
<name>A0AAD4F1Q8_9PEZI</name>
<accession>A0AAD4F1Q8</accession>
<evidence type="ECO:0000256" key="1">
    <source>
        <dbReference type="SAM" id="MobiDB-lite"/>
    </source>
</evidence>
<gene>
    <name evidence="2" type="ORF">NEMBOFW57_001120</name>
</gene>
<keyword evidence="3" id="KW-1185">Reference proteome</keyword>
<protein>
    <submittedName>
        <fullName evidence="2">Uncharacterized protein</fullName>
    </submittedName>
</protein>
<comment type="caution">
    <text evidence="2">The sequence shown here is derived from an EMBL/GenBank/DDBJ whole genome shotgun (WGS) entry which is preliminary data.</text>
</comment>
<dbReference type="AlphaFoldDB" id="A0AAD4F1Q8"/>
<evidence type="ECO:0000313" key="3">
    <source>
        <dbReference type="Proteomes" id="UP001197093"/>
    </source>
</evidence>